<keyword evidence="4" id="KW-1185">Reference proteome</keyword>
<feature type="coiled-coil region" evidence="1">
    <location>
        <begin position="136"/>
        <end position="163"/>
    </location>
</feature>
<evidence type="ECO:0000313" key="4">
    <source>
        <dbReference type="Proteomes" id="UP000041601"/>
    </source>
</evidence>
<dbReference type="AlphaFoldDB" id="A0A0H5FVL6"/>
<dbReference type="EMBL" id="CPXJ01000006">
    <property type="protein sequence ID" value="CND22218.1"/>
    <property type="molecule type" value="Genomic_DNA"/>
</dbReference>
<dbReference type="RefSeq" id="WP_023160460.1">
    <property type="nucleotide sequence ID" value="NZ_CGBR01000001.1"/>
</dbReference>
<gene>
    <name evidence="2" type="primary">priC</name>
    <name evidence="2" type="ORF">ERS137941_00281</name>
    <name evidence="3" type="ORF">ERS137959_00629</name>
</gene>
<dbReference type="Gene3D" id="1.20.1270.340">
    <property type="match status" value="1"/>
</dbReference>
<dbReference type="Pfam" id="PF07445">
    <property type="entry name" value="PriC"/>
    <property type="match status" value="1"/>
</dbReference>
<keyword evidence="1" id="KW-0175">Coiled coil</keyword>
<proteinExistence type="predicted"/>
<sequence length="178" mass="20665">MSTEKLLQVLESQIEALSAQVGPQGNMPSQQARFDLKLFGNHGNRFRDYLLEVHKNMAQLKQVVAENRTQQVAFLAEKLVAQISALQRELATQKLRKTNPEPKYNKLDPYHKLAEHQDYERRILAMIQDRESQLGKQNLLTEQQKIQKELAALEGRLMRCRQALIKIERSIEKKENGF</sequence>
<reference evidence="3 4" key="1">
    <citation type="submission" date="2015-03" db="EMBL/GenBank/DDBJ databases">
        <authorList>
            <consortium name="Pathogen Informatics"/>
            <person name="Murphy D."/>
        </authorList>
    </citation>
    <scope>NUCLEOTIDE SEQUENCE [LARGE SCALE GENOMIC DNA]</scope>
    <source>
        <strain evidence="3 4">IP05342</strain>
    </source>
</reference>
<dbReference type="Proteomes" id="UP000048841">
    <property type="component" value="Unassembled WGS sequence"/>
</dbReference>
<organism evidence="2 5">
    <name type="scientific">Yersinia enterocolitica</name>
    <dbReference type="NCBI Taxonomy" id="630"/>
    <lineage>
        <taxon>Bacteria</taxon>
        <taxon>Pseudomonadati</taxon>
        <taxon>Pseudomonadota</taxon>
        <taxon>Gammaproteobacteria</taxon>
        <taxon>Enterobacterales</taxon>
        <taxon>Yersiniaceae</taxon>
        <taxon>Yersinia</taxon>
    </lineage>
</organism>
<evidence type="ECO:0000313" key="5">
    <source>
        <dbReference type="Proteomes" id="UP000048841"/>
    </source>
</evidence>
<reference evidence="2 5" key="2">
    <citation type="submission" date="2015-03" db="EMBL/GenBank/DDBJ databases">
        <authorList>
            <person name="Murphy D."/>
        </authorList>
    </citation>
    <scope>NUCLEOTIDE SEQUENCE [LARGE SCALE GENOMIC DNA]</scope>
    <source>
        <strain evidence="2 5">IP26249</strain>
    </source>
</reference>
<protein>
    <submittedName>
        <fullName evidence="2">Primosomal replication protein n</fullName>
    </submittedName>
</protein>
<name>A0A0H5FVL6_YEREN</name>
<dbReference type="Proteomes" id="UP000041601">
    <property type="component" value="Unassembled WGS sequence"/>
</dbReference>
<dbReference type="InterPro" id="IPR010890">
    <property type="entry name" value="PriC"/>
</dbReference>
<dbReference type="InterPro" id="IPR038338">
    <property type="entry name" value="PriC_sf"/>
</dbReference>
<dbReference type="EMBL" id="CGBR01000001">
    <property type="protein sequence ID" value="CFQ51526.1"/>
    <property type="molecule type" value="Genomic_DNA"/>
</dbReference>
<evidence type="ECO:0000313" key="3">
    <source>
        <dbReference type="EMBL" id="CND22218.1"/>
    </source>
</evidence>
<evidence type="ECO:0000313" key="2">
    <source>
        <dbReference type="EMBL" id="CFQ51526.1"/>
    </source>
</evidence>
<evidence type="ECO:0000256" key="1">
    <source>
        <dbReference type="SAM" id="Coils"/>
    </source>
</evidence>
<accession>A0A0H5FVL6</accession>